<organism evidence="1 2">
    <name type="scientific">Sphaerochaeta halotolerans</name>
    <dbReference type="NCBI Taxonomy" id="2293840"/>
    <lineage>
        <taxon>Bacteria</taxon>
        <taxon>Pseudomonadati</taxon>
        <taxon>Spirochaetota</taxon>
        <taxon>Spirochaetia</taxon>
        <taxon>Spirochaetales</taxon>
        <taxon>Sphaerochaetaceae</taxon>
        <taxon>Sphaerochaeta</taxon>
    </lineage>
</organism>
<accession>A0A372MJ02</accession>
<comment type="caution">
    <text evidence="1">The sequence shown here is derived from an EMBL/GenBank/DDBJ whole genome shotgun (WGS) entry which is preliminary data.</text>
</comment>
<dbReference type="EMBL" id="QUWK01000002">
    <property type="protein sequence ID" value="RFU95739.1"/>
    <property type="molecule type" value="Genomic_DNA"/>
</dbReference>
<dbReference type="AlphaFoldDB" id="A0A372MJ02"/>
<dbReference type="PROSITE" id="PS51257">
    <property type="entry name" value="PROKAR_LIPOPROTEIN"/>
    <property type="match status" value="1"/>
</dbReference>
<proteinExistence type="predicted"/>
<sequence>MNRISQCSRWLWIPLLCCCMCFTFGGCKEESAGRSSLHVSMERRSGAEKTLLPNDTPLEVSRYVVEGVGPQDTTFSVMSNTSAVDVDGLLIGNWDITAVGRNSQGVDLVTGSVSVNLTKDPLETVITLDALSGNGMMDIHLQWDASKINNPNLEVWLTDPEGTTISLTPTTNNMENGSVVFNGSYPAGSYLLRVKLYSGATAVAGCAEVIRIVGNKTTEGTVALTLDKYADIPATITLVDNLGVPVECSIQGVSEVMQAQVPATATLSSGESTDLEVSWYLDGEEVSNALSCSFTPASGQHRLDVIAKGALLASTGSASITFKAAVEGTAGVPKIVGLVEDTTGGLYVGKNAHVAFLPDGKLVLASNQHQTIQICRIVRDTLEVVNTYTAADGFNAVQVTDIYVDPFTKLVAIADASIPSLSVYQYDSKNATLSKQFERNNTYYTNSSPSKTFTSLHHLSKDATTGILYALIPDASHVVETNLYAQTAESADPNEYIWWFSDPPVFDTLAISEGAQSAALADTATGFLKLCRKNDMGALFAQDEHFQSVDTPYLNNIASLEFINDDQLIYATDNDIGRFAYTSTTWAQKEVFTSSQNDIGVMEGITQLITNQNDTMLYVLAKNSKNIISFSLDGFGRPLFLRNSTLGDFAPARMAISPSEEHLAIVSDTSDSLVLCAIPQV</sequence>
<reference evidence="2" key="1">
    <citation type="submission" date="2018-08" db="EMBL/GenBank/DDBJ databases">
        <authorList>
            <person name="Grouzdev D.S."/>
            <person name="Krutkina M.S."/>
        </authorList>
    </citation>
    <scope>NUCLEOTIDE SEQUENCE [LARGE SCALE GENOMIC DNA]</scope>
    <source>
        <strain evidence="2">4-11</strain>
    </source>
</reference>
<evidence type="ECO:0000313" key="2">
    <source>
        <dbReference type="Proteomes" id="UP000264002"/>
    </source>
</evidence>
<keyword evidence="2" id="KW-1185">Reference proteome</keyword>
<reference evidence="1 2" key="2">
    <citation type="submission" date="2018-09" db="EMBL/GenBank/DDBJ databases">
        <title>Genome of Sphaerochaeta halotolerans strain 4-11.</title>
        <authorList>
            <person name="Nazina T.N."/>
            <person name="Sokolova D.S."/>
        </authorList>
    </citation>
    <scope>NUCLEOTIDE SEQUENCE [LARGE SCALE GENOMIC DNA]</scope>
    <source>
        <strain evidence="1 2">4-11</strain>
    </source>
</reference>
<dbReference type="SUPFAM" id="SSF101908">
    <property type="entry name" value="Putative isomerase YbhE"/>
    <property type="match status" value="1"/>
</dbReference>
<gene>
    <name evidence="1" type="ORF">DYP60_01645</name>
</gene>
<dbReference type="Proteomes" id="UP000264002">
    <property type="component" value="Unassembled WGS sequence"/>
</dbReference>
<evidence type="ECO:0000313" key="1">
    <source>
        <dbReference type="EMBL" id="RFU95739.1"/>
    </source>
</evidence>
<protein>
    <submittedName>
        <fullName evidence="1">Uncharacterized protein</fullName>
    </submittedName>
</protein>
<dbReference type="RefSeq" id="WP_133299266.1">
    <property type="nucleotide sequence ID" value="NZ_QUWK01000002.1"/>
</dbReference>
<name>A0A372MJ02_9SPIR</name>